<comment type="similarity">
    <text evidence="4 10">Belongs to the pseudouridine synthase RluA family.</text>
</comment>
<dbReference type="RefSeq" id="WP_052437673.1">
    <property type="nucleotide sequence ID" value="NZ_BCSU01000011.1"/>
</dbReference>
<evidence type="ECO:0000256" key="6">
    <source>
        <dbReference type="ARBA" id="ARBA00022884"/>
    </source>
</evidence>
<gene>
    <name evidence="13" type="ORF">B842_01560</name>
</gene>
<dbReference type="Proteomes" id="UP000031524">
    <property type="component" value="Chromosome"/>
</dbReference>
<feature type="domain" description="RNA-binding S4" evidence="12">
    <location>
        <begin position="21"/>
        <end position="80"/>
    </location>
</feature>
<dbReference type="InterPro" id="IPR050188">
    <property type="entry name" value="RluA_PseudoU_synthase"/>
</dbReference>
<evidence type="ECO:0000256" key="10">
    <source>
        <dbReference type="RuleBase" id="RU362028"/>
    </source>
</evidence>
<sequence length="328" mass="36348">MNAYRRSPAHEITVSEEHAERRLDKFLRSRLKGVPAGVIFRLLRKGAVRVDGRRAKPDHRLAAGEVISVPALDLPPPDRVAVPGAVKKAVAGAIVHETADLLVLNKPADLAVHVGTGVQAGVIEALRELRPGEELELAHRIDRETSGLLMVAKRPTMLRHLQEVLRAGDVERHYLALVRGAYPETLTRIDAPLLTTDSGVTVRPDGQDALTHVRVQRRFGRRATLIRAQLITGRKHQIRVHTSHTGHPIAGDSRYGDPRFTAEIARLGGRRMFLHAHSLRIPLPDGTLLDVTAPTSPDWDRTLDRLAGGRRDAPQGPRRTPARRPRRR</sequence>
<keyword evidence="6 9" id="KW-0694">RNA-binding</keyword>
<dbReference type="PANTHER" id="PTHR21600:SF92">
    <property type="entry name" value="RIBOSOMAL LARGE SUBUNIT PSEUDOURIDINE SYNTHASE C"/>
    <property type="match status" value="1"/>
</dbReference>
<dbReference type="KEGG" id="chm:B842_01560"/>
<dbReference type="HOGENOM" id="CLU_016902_1_1_11"/>
<comment type="catalytic activity">
    <reaction evidence="2">
        <text>uridine(955/2504/2580) in 23S rRNA = pseudouridine(955/2504/2580) in 23S rRNA</text>
        <dbReference type="Rhea" id="RHEA:42528"/>
        <dbReference type="Rhea" id="RHEA-COMP:10099"/>
        <dbReference type="Rhea" id="RHEA-COMP:10100"/>
        <dbReference type="ChEBI" id="CHEBI:65314"/>
        <dbReference type="ChEBI" id="CHEBI:65315"/>
        <dbReference type="EC" id="5.4.99.24"/>
    </reaction>
</comment>
<evidence type="ECO:0000256" key="4">
    <source>
        <dbReference type="ARBA" id="ARBA00010876"/>
    </source>
</evidence>
<dbReference type="SMART" id="SM00363">
    <property type="entry name" value="S4"/>
    <property type="match status" value="1"/>
</dbReference>
<organism evidence="13 14">
    <name type="scientific">Corynebacterium humireducens NBRC 106098 = DSM 45392</name>
    <dbReference type="NCBI Taxonomy" id="1223515"/>
    <lineage>
        <taxon>Bacteria</taxon>
        <taxon>Bacillati</taxon>
        <taxon>Actinomycetota</taxon>
        <taxon>Actinomycetes</taxon>
        <taxon>Mycobacteriales</taxon>
        <taxon>Corynebacteriaceae</taxon>
        <taxon>Corynebacterium</taxon>
    </lineage>
</organism>
<dbReference type="GO" id="GO:0000455">
    <property type="term" value="P:enzyme-directed rRNA pseudouridine synthesis"/>
    <property type="evidence" value="ECO:0007669"/>
    <property type="project" value="TreeGrafter"/>
</dbReference>
<dbReference type="PROSITE" id="PS50889">
    <property type="entry name" value="S4"/>
    <property type="match status" value="1"/>
</dbReference>
<dbReference type="EMBL" id="CP005286">
    <property type="protein sequence ID" value="AJE32168.1"/>
    <property type="molecule type" value="Genomic_DNA"/>
</dbReference>
<dbReference type="Gene3D" id="3.10.290.10">
    <property type="entry name" value="RNA-binding S4 domain"/>
    <property type="match status" value="1"/>
</dbReference>
<dbReference type="InterPro" id="IPR020103">
    <property type="entry name" value="PsdUridine_synth_cat_dom_sf"/>
</dbReference>
<keyword evidence="7 10" id="KW-0413">Isomerase</keyword>
<accession>A0A0B5D763</accession>
<evidence type="ECO:0000256" key="5">
    <source>
        <dbReference type="ARBA" id="ARBA00022552"/>
    </source>
</evidence>
<evidence type="ECO:0000256" key="1">
    <source>
        <dbReference type="ARBA" id="ARBA00000073"/>
    </source>
</evidence>
<dbReference type="SUPFAM" id="SSF55174">
    <property type="entry name" value="Alpha-L RNA-binding motif"/>
    <property type="match status" value="1"/>
</dbReference>
<dbReference type="AlphaFoldDB" id="A0A0B5D763"/>
<dbReference type="Gene3D" id="3.30.2350.10">
    <property type="entry name" value="Pseudouridine synthase"/>
    <property type="match status" value="1"/>
</dbReference>
<dbReference type="CDD" id="cd00165">
    <property type="entry name" value="S4"/>
    <property type="match status" value="1"/>
</dbReference>
<protein>
    <recommendedName>
        <fullName evidence="10">Pseudouridine synthase</fullName>
        <ecNumber evidence="10">5.4.99.-</ecNumber>
    </recommendedName>
</protein>
<reference evidence="13 14" key="1">
    <citation type="submission" date="2013-04" db="EMBL/GenBank/DDBJ databases">
        <title>Complete genome sequence of Corynebacterium humireducens DSM 45392(T), isolated from a wastewater-fed microbial fuel cell.</title>
        <authorList>
            <person name="Ruckert C."/>
            <person name="Albersmeier A."/>
            <person name="Kalinowski J."/>
        </authorList>
    </citation>
    <scope>NUCLEOTIDE SEQUENCE [LARGE SCALE GENOMIC DNA]</scope>
    <source>
        <strain evidence="14">MFC-5</strain>
    </source>
</reference>
<dbReference type="InterPro" id="IPR036986">
    <property type="entry name" value="S4_RNA-bd_sf"/>
</dbReference>
<dbReference type="SUPFAM" id="SSF55120">
    <property type="entry name" value="Pseudouridine synthase"/>
    <property type="match status" value="1"/>
</dbReference>
<keyword evidence="5" id="KW-0698">rRNA processing</keyword>
<comment type="function">
    <text evidence="3">Responsible for synthesis of pseudouridine from uracil at positions 955, 2504 and 2580 in 23S ribosomal RNA.</text>
</comment>
<dbReference type="InterPro" id="IPR006224">
    <property type="entry name" value="PsdUridine_synth_RluA-like_CS"/>
</dbReference>
<keyword evidence="14" id="KW-1185">Reference proteome</keyword>
<evidence type="ECO:0000259" key="12">
    <source>
        <dbReference type="SMART" id="SM00363"/>
    </source>
</evidence>
<dbReference type="EC" id="5.4.99.-" evidence="10"/>
<evidence type="ECO:0000313" key="14">
    <source>
        <dbReference type="Proteomes" id="UP000031524"/>
    </source>
</evidence>
<feature type="active site" evidence="8">
    <location>
        <position position="142"/>
    </location>
</feature>
<dbReference type="InterPro" id="IPR002942">
    <property type="entry name" value="S4_RNA-bd"/>
</dbReference>
<evidence type="ECO:0000313" key="13">
    <source>
        <dbReference type="EMBL" id="AJE32168.1"/>
    </source>
</evidence>
<dbReference type="Pfam" id="PF01479">
    <property type="entry name" value="S4"/>
    <property type="match status" value="1"/>
</dbReference>
<dbReference type="OrthoDB" id="9807829at2"/>
<evidence type="ECO:0000256" key="8">
    <source>
        <dbReference type="PIRSR" id="PIRSR606225-1"/>
    </source>
</evidence>
<dbReference type="CDD" id="cd02869">
    <property type="entry name" value="PseudoU_synth_RluA_like"/>
    <property type="match status" value="1"/>
</dbReference>
<name>A0A0B5D763_9CORY</name>
<feature type="region of interest" description="Disordered" evidence="11">
    <location>
        <begin position="299"/>
        <end position="328"/>
    </location>
</feature>
<dbReference type="GO" id="GO:0003723">
    <property type="term" value="F:RNA binding"/>
    <property type="evidence" value="ECO:0007669"/>
    <property type="project" value="UniProtKB-KW"/>
</dbReference>
<dbReference type="STRING" id="1223515.B842_01560"/>
<dbReference type="NCBIfam" id="TIGR00005">
    <property type="entry name" value="rluA_subfam"/>
    <property type="match status" value="1"/>
</dbReference>
<evidence type="ECO:0000256" key="2">
    <source>
        <dbReference type="ARBA" id="ARBA00000381"/>
    </source>
</evidence>
<feature type="compositionally biased region" description="Basic and acidic residues" evidence="11">
    <location>
        <begin position="299"/>
        <end position="313"/>
    </location>
</feature>
<dbReference type="InterPro" id="IPR006225">
    <property type="entry name" value="PsdUridine_synth_RluC/D"/>
</dbReference>
<dbReference type="PROSITE" id="PS01129">
    <property type="entry name" value="PSI_RLU"/>
    <property type="match status" value="1"/>
</dbReference>
<dbReference type="PANTHER" id="PTHR21600">
    <property type="entry name" value="MITOCHONDRIAL RNA PSEUDOURIDINE SYNTHASE"/>
    <property type="match status" value="1"/>
</dbReference>
<dbReference type="Pfam" id="PF00849">
    <property type="entry name" value="PseudoU_synth_2"/>
    <property type="match status" value="1"/>
</dbReference>
<evidence type="ECO:0000256" key="3">
    <source>
        <dbReference type="ARBA" id="ARBA00002876"/>
    </source>
</evidence>
<dbReference type="InterPro" id="IPR006145">
    <property type="entry name" value="PsdUridine_synth_RsuA/RluA"/>
</dbReference>
<proteinExistence type="inferred from homology"/>
<evidence type="ECO:0000256" key="9">
    <source>
        <dbReference type="PROSITE-ProRule" id="PRU00182"/>
    </source>
</evidence>
<evidence type="ECO:0000256" key="11">
    <source>
        <dbReference type="SAM" id="MobiDB-lite"/>
    </source>
</evidence>
<dbReference type="GO" id="GO:0160141">
    <property type="term" value="F:23S rRNA pseudouridine(955/2504/2580) synthase activity"/>
    <property type="evidence" value="ECO:0007669"/>
    <property type="project" value="UniProtKB-EC"/>
</dbReference>
<comment type="catalytic activity">
    <reaction evidence="1 10">
        <text>a uridine in RNA = a pseudouridine in RNA</text>
        <dbReference type="Rhea" id="RHEA:48348"/>
        <dbReference type="Rhea" id="RHEA-COMP:12068"/>
        <dbReference type="Rhea" id="RHEA-COMP:12069"/>
        <dbReference type="ChEBI" id="CHEBI:65314"/>
        <dbReference type="ChEBI" id="CHEBI:65315"/>
    </reaction>
</comment>
<evidence type="ECO:0000256" key="7">
    <source>
        <dbReference type="ARBA" id="ARBA00023235"/>
    </source>
</evidence>